<sequence length="307" mass="35180">MWLGYALSIGFHDIKERGAFRDTCQFGSTSVYPTLSLPSRASLTKLFFQGNTNLTIPIRLHCSFLIFPGHYLLMRFSPLRHTINHTNQSIPVTLADAALWNPSPSLIYIFSVIISDRRYTFDLLLGYPLHDLWFTYDGECLHRRFSENQLGTAGYHHASDFVDVSTTPSYSVALGSDLSETPPSTPPLIKRNSPLWIEKDEDDDCEIRFHFEFEQDKNGLNQQKLENCDPEGKAADFREVLTHASEDRCISERGMILLSMKNVERSLKEVTTGKWINYMRNYRQIGNLYPDISVELHVMASKVAMRT</sequence>
<name>A0ABQ7XB12_BRANA</name>
<dbReference type="Proteomes" id="UP000824890">
    <property type="component" value="Unassembled WGS sequence"/>
</dbReference>
<dbReference type="EMBL" id="JAGKQM010001163">
    <property type="protein sequence ID" value="KAH0852281.1"/>
    <property type="molecule type" value="Genomic_DNA"/>
</dbReference>
<comment type="caution">
    <text evidence="1">The sequence shown here is derived from an EMBL/GenBank/DDBJ whole genome shotgun (WGS) entry which is preliminary data.</text>
</comment>
<gene>
    <name evidence="1" type="ORF">HID58_090889</name>
</gene>
<organism evidence="1 2">
    <name type="scientific">Brassica napus</name>
    <name type="common">Rape</name>
    <dbReference type="NCBI Taxonomy" id="3708"/>
    <lineage>
        <taxon>Eukaryota</taxon>
        <taxon>Viridiplantae</taxon>
        <taxon>Streptophyta</taxon>
        <taxon>Embryophyta</taxon>
        <taxon>Tracheophyta</taxon>
        <taxon>Spermatophyta</taxon>
        <taxon>Magnoliopsida</taxon>
        <taxon>eudicotyledons</taxon>
        <taxon>Gunneridae</taxon>
        <taxon>Pentapetalae</taxon>
        <taxon>rosids</taxon>
        <taxon>malvids</taxon>
        <taxon>Brassicales</taxon>
        <taxon>Brassicaceae</taxon>
        <taxon>Brassiceae</taxon>
        <taxon>Brassica</taxon>
    </lineage>
</organism>
<proteinExistence type="predicted"/>
<accession>A0ABQ7XB12</accession>
<protein>
    <submittedName>
        <fullName evidence="1">Uncharacterized protein</fullName>
    </submittedName>
</protein>
<keyword evidence="2" id="KW-1185">Reference proteome</keyword>
<evidence type="ECO:0000313" key="2">
    <source>
        <dbReference type="Proteomes" id="UP000824890"/>
    </source>
</evidence>
<reference evidence="1 2" key="1">
    <citation type="submission" date="2021-05" db="EMBL/GenBank/DDBJ databases">
        <title>Genome Assembly of Synthetic Allotetraploid Brassica napus Reveals Homoeologous Exchanges between Subgenomes.</title>
        <authorList>
            <person name="Davis J.T."/>
        </authorList>
    </citation>
    <scope>NUCLEOTIDE SEQUENCE [LARGE SCALE GENOMIC DNA]</scope>
    <source>
        <strain evidence="2">cv. Da-Ae</strain>
        <tissue evidence="1">Seedling</tissue>
    </source>
</reference>
<evidence type="ECO:0000313" key="1">
    <source>
        <dbReference type="EMBL" id="KAH0852281.1"/>
    </source>
</evidence>